<feature type="signal peptide" evidence="4">
    <location>
        <begin position="1"/>
        <end position="28"/>
    </location>
</feature>
<dbReference type="AlphaFoldDB" id="A0A538T1C0"/>
<dbReference type="GO" id="GO:0007155">
    <property type="term" value="P:cell adhesion"/>
    <property type="evidence" value="ECO:0007669"/>
    <property type="project" value="InterPro"/>
</dbReference>
<dbReference type="PANTHER" id="PTHR30329">
    <property type="entry name" value="STATOR ELEMENT OF FLAGELLAR MOTOR COMPLEX"/>
    <property type="match status" value="1"/>
</dbReference>
<keyword evidence="2" id="KW-0472">Membrane</keyword>
<dbReference type="SUPFAM" id="SSF103088">
    <property type="entry name" value="OmpA-like"/>
    <property type="match status" value="1"/>
</dbReference>
<dbReference type="Proteomes" id="UP000316852">
    <property type="component" value="Unassembled WGS sequence"/>
</dbReference>
<organism evidence="6 7">
    <name type="scientific">Eiseniibacteriota bacterium</name>
    <dbReference type="NCBI Taxonomy" id="2212470"/>
    <lineage>
        <taxon>Bacteria</taxon>
        <taxon>Candidatus Eiseniibacteriota</taxon>
    </lineage>
</organism>
<proteinExistence type="predicted"/>
<feature type="region of interest" description="Disordered" evidence="3">
    <location>
        <begin position="466"/>
        <end position="555"/>
    </location>
</feature>
<dbReference type="PROSITE" id="PS51123">
    <property type="entry name" value="OMPA_2"/>
    <property type="match status" value="1"/>
</dbReference>
<evidence type="ECO:0000313" key="6">
    <source>
        <dbReference type="EMBL" id="TMQ57430.1"/>
    </source>
</evidence>
<dbReference type="GO" id="GO:0005509">
    <property type="term" value="F:calcium ion binding"/>
    <property type="evidence" value="ECO:0007669"/>
    <property type="project" value="InterPro"/>
</dbReference>
<dbReference type="InterPro" id="IPR036737">
    <property type="entry name" value="OmpA-like_sf"/>
</dbReference>
<dbReference type="GO" id="GO:0016020">
    <property type="term" value="C:membrane"/>
    <property type="evidence" value="ECO:0007669"/>
    <property type="project" value="UniProtKB-UniRule"/>
</dbReference>
<dbReference type="InterPro" id="IPR003367">
    <property type="entry name" value="Thrombospondin_3-like_rpt"/>
</dbReference>
<dbReference type="EMBL" id="VBOW01000064">
    <property type="protein sequence ID" value="TMQ57430.1"/>
    <property type="molecule type" value="Genomic_DNA"/>
</dbReference>
<dbReference type="SUPFAM" id="SSF103647">
    <property type="entry name" value="TSP type-3 repeat"/>
    <property type="match status" value="2"/>
</dbReference>
<dbReference type="InterPro" id="IPR028974">
    <property type="entry name" value="TSP_type-3_rpt"/>
</dbReference>
<dbReference type="InterPro" id="IPR027385">
    <property type="entry name" value="Beta-barrel_OMP"/>
</dbReference>
<evidence type="ECO:0000313" key="7">
    <source>
        <dbReference type="Proteomes" id="UP000316852"/>
    </source>
</evidence>
<dbReference type="CDD" id="cd07185">
    <property type="entry name" value="OmpA_C-like"/>
    <property type="match status" value="1"/>
</dbReference>
<feature type="compositionally biased region" description="Basic residues" evidence="3">
    <location>
        <begin position="519"/>
        <end position="533"/>
    </location>
</feature>
<dbReference type="InterPro" id="IPR050330">
    <property type="entry name" value="Bact_OuterMem_StrucFunc"/>
</dbReference>
<feature type="compositionally biased region" description="Low complexity" evidence="3">
    <location>
        <begin position="540"/>
        <end position="555"/>
    </location>
</feature>
<reference evidence="6 7" key="1">
    <citation type="journal article" date="2019" name="Nat. Microbiol.">
        <title>Mediterranean grassland soil C-N compound turnover is dependent on rainfall and depth, and is mediated by genomically divergent microorganisms.</title>
        <authorList>
            <person name="Diamond S."/>
            <person name="Andeer P.F."/>
            <person name="Li Z."/>
            <person name="Crits-Christoph A."/>
            <person name="Burstein D."/>
            <person name="Anantharaman K."/>
            <person name="Lane K.R."/>
            <person name="Thomas B.C."/>
            <person name="Pan C."/>
            <person name="Northen T.R."/>
            <person name="Banfield J.F."/>
        </authorList>
    </citation>
    <scope>NUCLEOTIDE SEQUENCE [LARGE SCALE GENOMIC DNA]</scope>
    <source>
        <strain evidence="6">WS_6</strain>
    </source>
</reference>
<dbReference type="Pfam" id="PF13505">
    <property type="entry name" value="OMP_b-brl"/>
    <property type="match status" value="1"/>
</dbReference>
<dbReference type="Pfam" id="PF00691">
    <property type="entry name" value="OmpA"/>
    <property type="match status" value="1"/>
</dbReference>
<dbReference type="Gene3D" id="3.30.1330.60">
    <property type="entry name" value="OmpA-like domain"/>
    <property type="match status" value="1"/>
</dbReference>
<evidence type="ECO:0000256" key="3">
    <source>
        <dbReference type="SAM" id="MobiDB-lite"/>
    </source>
</evidence>
<gene>
    <name evidence="6" type="ORF">E6K76_10450</name>
</gene>
<dbReference type="Gene3D" id="4.10.1080.10">
    <property type="entry name" value="TSP type-3 repeat"/>
    <property type="match status" value="1"/>
</dbReference>
<dbReference type="InterPro" id="IPR011250">
    <property type="entry name" value="OMP/PagP_B-barrel"/>
</dbReference>
<comment type="caution">
    <text evidence="6">The sequence shown here is derived from an EMBL/GenBank/DDBJ whole genome shotgun (WGS) entry which is preliminary data.</text>
</comment>
<feature type="chain" id="PRO_5022151288" evidence="4">
    <location>
        <begin position="29"/>
        <end position="570"/>
    </location>
</feature>
<sequence>MIRSCVRATLSVAVAAVLVATTARVTLAVEERVWLSLETGVDLYDVEQALRDGPGFGVRATGFLTRWAGVEGLYHRASPDQESTSRGGATYSHYGAGLILTPQRYAWALPYLYGGIGSVKVERDGFGAAASNSALHGGLGAVFRAGERIGIRLDARDVSYKQEGGPGRATRVHEFQVSSGITAFWLGRPRDTDADGVPDKNDRCRDTPKGAVVDAGGCPLDTDKDKVFDGLDKCAGTPEGAVVDANGCPLDTDADGVFDGIDKCPDTAKGVLVDAQGCPMDSDGDLVYDGPDQCPNTPKGSKVDASGCPLDADGDGVPDGIDTCPFTPAGVAVNAGGCPVTLSPYERELMDDWMIRLSDIEFVADSVRLAPQGMARIDSVGAVLAQWPMLKLEVGVHSDNLGEDARRQPLSHLRARAILQYIYSKYPSLNAKNYWYTGYGDTQPIASNKTAEGRARNRRVEFRLMNMDALTEERERREGLGTTPVPPAPGLPRKAPDQSMQEPAPSAPPASPATAGRAPRNRARGGRRAHPRRNQGAGRADPTGPGAAGLDPAGAVPARFDAAAASAGSG</sequence>
<accession>A0A538T1C0</accession>
<evidence type="ECO:0000256" key="2">
    <source>
        <dbReference type="PROSITE-ProRule" id="PRU00473"/>
    </source>
</evidence>
<name>A0A538T1C0_UNCEI</name>
<protein>
    <submittedName>
        <fullName evidence="6">OmpA family protein</fullName>
    </submittedName>
</protein>
<dbReference type="SUPFAM" id="SSF56925">
    <property type="entry name" value="OMPA-like"/>
    <property type="match status" value="1"/>
</dbReference>
<dbReference type="Pfam" id="PF02412">
    <property type="entry name" value="TSP_3"/>
    <property type="match status" value="3"/>
</dbReference>
<evidence type="ECO:0000256" key="4">
    <source>
        <dbReference type="SAM" id="SignalP"/>
    </source>
</evidence>
<evidence type="ECO:0000256" key="1">
    <source>
        <dbReference type="ARBA" id="ARBA00022729"/>
    </source>
</evidence>
<feature type="domain" description="OmpA-like" evidence="5">
    <location>
        <begin position="349"/>
        <end position="468"/>
    </location>
</feature>
<dbReference type="InterPro" id="IPR006665">
    <property type="entry name" value="OmpA-like"/>
</dbReference>
<dbReference type="Gene3D" id="2.40.160.20">
    <property type="match status" value="1"/>
</dbReference>
<keyword evidence="1 4" id="KW-0732">Signal</keyword>
<evidence type="ECO:0000259" key="5">
    <source>
        <dbReference type="PROSITE" id="PS51123"/>
    </source>
</evidence>
<dbReference type="PANTHER" id="PTHR30329:SF21">
    <property type="entry name" value="LIPOPROTEIN YIAD-RELATED"/>
    <property type="match status" value="1"/>
</dbReference>